<dbReference type="Gene3D" id="3.40.50.2300">
    <property type="match status" value="1"/>
</dbReference>
<dbReference type="Gene3D" id="1.20.120.50">
    <property type="entry name" value="Hemerythrin-like"/>
    <property type="match status" value="1"/>
</dbReference>
<keyword evidence="3" id="KW-0408">Iron</keyword>
<dbReference type="InterPro" id="IPR011006">
    <property type="entry name" value="CheY-like_superfamily"/>
</dbReference>
<keyword evidence="2" id="KW-0479">Metal-binding</keyword>
<dbReference type="InterPro" id="IPR035938">
    <property type="entry name" value="Hemerythrin-like_sf"/>
</dbReference>
<dbReference type="PANTHER" id="PTHR43228:SF1">
    <property type="entry name" value="TWO-COMPONENT RESPONSE REGULATOR ARR22"/>
    <property type="match status" value="1"/>
</dbReference>
<keyword evidence="4" id="KW-0597">Phosphoprotein</keyword>
<keyword evidence="7" id="KW-1185">Reference proteome</keyword>
<organism evidence="6 7">
    <name type="scientific">Nitrincola tapanii</name>
    <dbReference type="NCBI Taxonomy" id="1708751"/>
    <lineage>
        <taxon>Bacteria</taxon>
        <taxon>Pseudomonadati</taxon>
        <taxon>Pseudomonadota</taxon>
        <taxon>Gammaproteobacteria</taxon>
        <taxon>Oceanospirillales</taxon>
        <taxon>Oceanospirillaceae</taxon>
        <taxon>Nitrincola</taxon>
    </lineage>
</organism>
<dbReference type="EMBL" id="SMRS01000002">
    <property type="protein sequence ID" value="KAA0875927.1"/>
    <property type="molecule type" value="Genomic_DNA"/>
</dbReference>
<dbReference type="GO" id="GO:0046872">
    <property type="term" value="F:metal ion binding"/>
    <property type="evidence" value="ECO:0007669"/>
    <property type="project" value="UniProtKB-KW"/>
</dbReference>
<proteinExistence type="inferred from homology"/>
<evidence type="ECO:0000313" key="7">
    <source>
        <dbReference type="Proteomes" id="UP000325302"/>
    </source>
</evidence>
<evidence type="ECO:0000256" key="2">
    <source>
        <dbReference type="ARBA" id="ARBA00022723"/>
    </source>
</evidence>
<dbReference type="SMART" id="SM00448">
    <property type="entry name" value="REC"/>
    <property type="match status" value="1"/>
</dbReference>
<feature type="domain" description="Response regulatory" evidence="5">
    <location>
        <begin position="8"/>
        <end position="128"/>
    </location>
</feature>
<dbReference type="PANTHER" id="PTHR43228">
    <property type="entry name" value="TWO-COMPONENT RESPONSE REGULATOR"/>
    <property type="match status" value="1"/>
</dbReference>
<feature type="modified residue" description="4-aspartylphosphate" evidence="4">
    <location>
        <position position="59"/>
    </location>
</feature>
<dbReference type="SUPFAM" id="SSF47188">
    <property type="entry name" value="Hemerythrin-like"/>
    <property type="match status" value="1"/>
</dbReference>
<dbReference type="InterPro" id="IPR001789">
    <property type="entry name" value="Sig_transdc_resp-reg_receiver"/>
</dbReference>
<dbReference type="PROSITE" id="PS50110">
    <property type="entry name" value="RESPONSE_REGULATORY"/>
    <property type="match status" value="1"/>
</dbReference>
<dbReference type="Pfam" id="PF00072">
    <property type="entry name" value="Response_reg"/>
    <property type="match status" value="1"/>
</dbReference>
<protein>
    <submittedName>
        <fullName evidence="6">Response regulator</fullName>
    </submittedName>
</protein>
<comment type="caution">
    <text evidence="6">The sequence shown here is derived from an EMBL/GenBank/DDBJ whole genome shotgun (WGS) entry which is preliminary data.</text>
</comment>
<evidence type="ECO:0000256" key="3">
    <source>
        <dbReference type="ARBA" id="ARBA00023004"/>
    </source>
</evidence>
<evidence type="ECO:0000256" key="4">
    <source>
        <dbReference type="PROSITE-ProRule" id="PRU00169"/>
    </source>
</evidence>
<gene>
    <name evidence="6" type="ORF">E1H14_04355</name>
</gene>
<dbReference type="InterPro" id="IPR052048">
    <property type="entry name" value="ST_Response_Regulator"/>
</dbReference>
<dbReference type="SUPFAM" id="SSF52172">
    <property type="entry name" value="CheY-like"/>
    <property type="match status" value="1"/>
</dbReference>
<evidence type="ECO:0000256" key="1">
    <source>
        <dbReference type="ARBA" id="ARBA00010587"/>
    </source>
</evidence>
<accession>A0A5A9W597</accession>
<evidence type="ECO:0000259" key="5">
    <source>
        <dbReference type="PROSITE" id="PS50110"/>
    </source>
</evidence>
<dbReference type="AlphaFoldDB" id="A0A5A9W597"/>
<dbReference type="RefSeq" id="WP_149390230.1">
    <property type="nucleotide sequence ID" value="NZ_SMRS01000002.1"/>
</dbReference>
<dbReference type="GO" id="GO:0000160">
    <property type="term" value="P:phosphorelay signal transduction system"/>
    <property type="evidence" value="ECO:0007669"/>
    <property type="project" value="InterPro"/>
</dbReference>
<comment type="similarity">
    <text evidence="1">Belongs to the hemerythrin family.</text>
</comment>
<dbReference type="Proteomes" id="UP000325302">
    <property type="component" value="Unassembled WGS sequence"/>
</dbReference>
<dbReference type="OrthoDB" id="6116549at2"/>
<sequence length="311" mass="35820">MANIAPLNILVVDDVPILVHCARHLLQKLGAANVLVAYNGDDASVILRRHPEIDLVITDIEMPNGNGLELLQWIRTGEYGIRRDLPVIIVTDFSIKDYVMRAMTLDCNGFINKPFNGKTLGNKIVMASAHKTALKSPEHYTEIDTAIYQLGKTDLQVVDQKRKDSLIQRLENQGGISQQLIGVWSQEYKTGDEKMDRLLLHILQLIALFQRHLQRNDQKSEDERLDDLIFYTTEFFALEGHRHREANYPDQESHNLEHQLLLQETEMLVSLIREERLTIALTHVEQLQKAWHQHLLSWDQAFNQGRVLRLA</sequence>
<evidence type="ECO:0000313" key="6">
    <source>
        <dbReference type="EMBL" id="KAA0875927.1"/>
    </source>
</evidence>
<reference evidence="6 7" key="1">
    <citation type="submission" date="2019-03" db="EMBL/GenBank/DDBJ databases">
        <title>Nitrincola sp. nov. isolated from an Indian soda lake.</title>
        <authorList>
            <person name="Joshi A."/>
            <person name="Thite S.V."/>
            <person name="Joseph N."/>
            <person name="Dhotre D."/>
            <person name="Moorthy M."/>
            <person name="Shouche Y.S."/>
        </authorList>
    </citation>
    <scope>NUCLEOTIDE SEQUENCE [LARGE SCALE GENOMIC DNA]</scope>
    <source>
        <strain evidence="6 7">MEB193</strain>
    </source>
</reference>
<name>A0A5A9W597_9GAMM</name>